<evidence type="ECO:0000256" key="1">
    <source>
        <dbReference type="SAM" id="MobiDB-lite"/>
    </source>
</evidence>
<comment type="caution">
    <text evidence="3">The sequence shown here is derived from an EMBL/GenBank/DDBJ whole genome shotgun (WGS) entry which is preliminary data.</text>
</comment>
<evidence type="ECO:0000313" key="3">
    <source>
        <dbReference type="EMBL" id="PCO04799.1"/>
    </source>
</evidence>
<dbReference type="InterPro" id="IPR038740">
    <property type="entry name" value="BioF2-like_GNAT_dom"/>
</dbReference>
<dbReference type="SUPFAM" id="SSF55729">
    <property type="entry name" value="Acyl-CoA N-acyltransferases (Nat)"/>
    <property type="match status" value="1"/>
</dbReference>
<dbReference type="InterPro" id="IPR016181">
    <property type="entry name" value="Acyl_CoA_acyltransferase"/>
</dbReference>
<dbReference type="Gene3D" id="3.40.630.30">
    <property type="match status" value="1"/>
</dbReference>
<organism evidence="3 4">
    <name type="scientific">Microbulbifer flavimaris</name>
    <dbReference type="NCBI Taxonomy" id="1781068"/>
    <lineage>
        <taxon>Bacteria</taxon>
        <taxon>Pseudomonadati</taxon>
        <taxon>Pseudomonadota</taxon>
        <taxon>Gammaproteobacteria</taxon>
        <taxon>Cellvibrionales</taxon>
        <taxon>Microbulbiferaceae</taxon>
        <taxon>Microbulbifer</taxon>
    </lineage>
</organism>
<sequence length="411" mass="45959">MEEQTFLSEPDKAKEPTQVTEKSGPSLSVEMTFDGARELMQAWERLGLTDPPRVATANAEFFLPFLTQVAGEKMPYVALWKKGGAADGILIGRLSVRRPIIKIGKWRVPAPKLRTLNITEGGFEALSAATALEQKNHLQDLLAGGSVDCISIFRLPTDGETGKVLSNGLERSNNVKPLKIARWFTELTDGNGQPVIANSSKTRSGFRRKDRKLVEAFDGSVEVREVRAPEEVADFLKMAVRIVSASYQKSIGVGVQDDDTWKTTSRMHAENGNFRGYLLEAKGEPIAYIVGPVVDGTFTLLATSFLPEYGRLAPGTYLLRRVIERLQEEGIRWLDYGIGDYDYKELYGTMRREDALVDFYGSSARARVTRWIHIFANSTTVFLQESGLLTRLKRARRFIIDLRSKMKTSPN</sequence>
<dbReference type="EMBL" id="LRFG02000004">
    <property type="protein sequence ID" value="PCO04799.1"/>
    <property type="molecule type" value="Genomic_DNA"/>
</dbReference>
<accession>A0ABX4HXF0</accession>
<feature type="region of interest" description="Disordered" evidence="1">
    <location>
        <begin position="1"/>
        <end position="25"/>
    </location>
</feature>
<dbReference type="InterPro" id="IPR000182">
    <property type="entry name" value="GNAT_dom"/>
</dbReference>
<gene>
    <name evidence="3" type="ORF">AWR36_012445</name>
</gene>
<evidence type="ECO:0000259" key="2">
    <source>
        <dbReference type="PROSITE" id="PS51186"/>
    </source>
</evidence>
<feature type="domain" description="N-acetyltransferase" evidence="2">
    <location>
        <begin position="221"/>
        <end position="371"/>
    </location>
</feature>
<proteinExistence type="predicted"/>
<reference evidence="3" key="1">
    <citation type="submission" date="2017-08" db="EMBL/GenBank/DDBJ databases">
        <title>Microbulbifer marisrubri sp. nov., a halophilic alphaproteobacterium isolated from marine sediment of the Yellow Sea, China.</title>
        <authorList>
            <person name="Zhang G."/>
            <person name="Xiong Q."/>
        </authorList>
    </citation>
    <scope>NUCLEOTIDE SEQUENCE [LARGE SCALE GENOMIC DNA]</scope>
    <source>
        <strain evidence="3">WRN-8</strain>
    </source>
</reference>
<dbReference type="PROSITE" id="PS51186">
    <property type="entry name" value="GNAT"/>
    <property type="match status" value="1"/>
</dbReference>
<dbReference type="RefSeq" id="WP_067085414.1">
    <property type="nucleotide sequence ID" value="NZ_LRFG02000004.1"/>
</dbReference>
<protein>
    <submittedName>
        <fullName evidence="3">GNAT family N-acetyltransferase</fullName>
    </submittedName>
</protein>
<evidence type="ECO:0000313" key="4">
    <source>
        <dbReference type="Proteomes" id="UP000218427"/>
    </source>
</evidence>
<dbReference type="Pfam" id="PF13480">
    <property type="entry name" value="Acetyltransf_6"/>
    <property type="match status" value="1"/>
</dbReference>
<name>A0ABX4HXF0_9GAMM</name>
<dbReference type="Proteomes" id="UP000218427">
    <property type="component" value="Unassembled WGS sequence"/>
</dbReference>
<keyword evidence="4" id="KW-1185">Reference proteome</keyword>